<evidence type="ECO:0000313" key="2">
    <source>
        <dbReference type="EMBL" id="KAK0616226.1"/>
    </source>
</evidence>
<dbReference type="Proteomes" id="UP001175000">
    <property type="component" value="Unassembled WGS sequence"/>
</dbReference>
<sequence length="225" mass="25046">MAELGKHEPPTQALWLGGGSRDGSGRSRTSALPGSIMSADVRCGLRMGWLPIRGRIADVRCAESTIGSLRRAAQWRERLLRQMRLRSFMPSRRLGAYGSTSSRPNSGRERMDVAPQRARTAQPIRSSTAGGPLRGARLLRLLGSTMFENQRENSGVDPPMILLPGRAPQSRDPTFRWLAVMWWQKRRSDGCPALEVAGRRGATVSVIRNCTKIQRSRSIRQAWLT</sequence>
<organism evidence="2 3">
    <name type="scientific">Immersiella caudata</name>
    <dbReference type="NCBI Taxonomy" id="314043"/>
    <lineage>
        <taxon>Eukaryota</taxon>
        <taxon>Fungi</taxon>
        <taxon>Dikarya</taxon>
        <taxon>Ascomycota</taxon>
        <taxon>Pezizomycotina</taxon>
        <taxon>Sordariomycetes</taxon>
        <taxon>Sordariomycetidae</taxon>
        <taxon>Sordariales</taxon>
        <taxon>Lasiosphaeriaceae</taxon>
        <taxon>Immersiella</taxon>
    </lineage>
</organism>
<gene>
    <name evidence="2" type="ORF">B0T14DRAFT_242552</name>
</gene>
<accession>A0AA39WIW0</accession>
<feature type="region of interest" description="Disordered" evidence="1">
    <location>
        <begin position="1"/>
        <end position="32"/>
    </location>
</feature>
<name>A0AA39WIW0_9PEZI</name>
<reference evidence="2" key="1">
    <citation type="submission" date="2023-06" db="EMBL/GenBank/DDBJ databases">
        <title>Genome-scale phylogeny and comparative genomics of the fungal order Sordariales.</title>
        <authorList>
            <consortium name="Lawrence Berkeley National Laboratory"/>
            <person name="Hensen N."/>
            <person name="Bonometti L."/>
            <person name="Westerberg I."/>
            <person name="Brannstrom I.O."/>
            <person name="Guillou S."/>
            <person name="Cros-Aarteil S."/>
            <person name="Calhoun S."/>
            <person name="Haridas S."/>
            <person name="Kuo A."/>
            <person name="Mondo S."/>
            <person name="Pangilinan J."/>
            <person name="Riley R."/>
            <person name="Labutti K."/>
            <person name="Andreopoulos B."/>
            <person name="Lipzen A."/>
            <person name="Chen C."/>
            <person name="Yanf M."/>
            <person name="Daum C."/>
            <person name="Ng V."/>
            <person name="Clum A."/>
            <person name="Steindorff A."/>
            <person name="Ohm R."/>
            <person name="Martin F."/>
            <person name="Silar P."/>
            <person name="Natvig D."/>
            <person name="Lalanne C."/>
            <person name="Gautier V."/>
            <person name="Ament-Velasquez S.L."/>
            <person name="Kruys A."/>
            <person name="Hutchinson M.I."/>
            <person name="Powell A.J."/>
            <person name="Barry K."/>
            <person name="Miller A.N."/>
            <person name="Grigoriev I.V."/>
            <person name="Debuchy R."/>
            <person name="Gladieux P."/>
            <person name="Thoren M.H."/>
            <person name="Johannesson H."/>
        </authorList>
    </citation>
    <scope>NUCLEOTIDE SEQUENCE</scope>
    <source>
        <strain evidence="2">CBS 606.72</strain>
    </source>
</reference>
<evidence type="ECO:0000313" key="3">
    <source>
        <dbReference type="Proteomes" id="UP001175000"/>
    </source>
</evidence>
<comment type="caution">
    <text evidence="2">The sequence shown here is derived from an EMBL/GenBank/DDBJ whole genome shotgun (WGS) entry which is preliminary data.</text>
</comment>
<dbReference type="AlphaFoldDB" id="A0AA39WIW0"/>
<dbReference type="EMBL" id="JAULSU010000005">
    <property type="protein sequence ID" value="KAK0616226.1"/>
    <property type="molecule type" value="Genomic_DNA"/>
</dbReference>
<keyword evidence="3" id="KW-1185">Reference proteome</keyword>
<protein>
    <submittedName>
        <fullName evidence="2">Uncharacterized protein</fullName>
    </submittedName>
</protein>
<proteinExistence type="predicted"/>
<evidence type="ECO:0000256" key="1">
    <source>
        <dbReference type="SAM" id="MobiDB-lite"/>
    </source>
</evidence>
<feature type="region of interest" description="Disordered" evidence="1">
    <location>
        <begin position="94"/>
        <end position="129"/>
    </location>
</feature>